<feature type="compositionally biased region" description="Basic residues" evidence="1">
    <location>
        <begin position="41"/>
        <end position="50"/>
    </location>
</feature>
<comment type="caution">
    <text evidence="2">The sequence shown here is derived from an EMBL/GenBank/DDBJ whole genome shotgun (WGS) entry which is preliminary data.</text>
</comment>
<evidence type="ECO:0000313" key="2">
    <source>
        <dbReference type="EMBL" id="KAJ4441452.1"/>
    </source>
</evidence>
<gene>
    <name evidence="2" type="ORF">ANN_11307</name>
</gene>
<feature type="region of interest" description="Disordered" evidence="1">
    <location>
        <begin position="39"/>
        <end position="67"/>
    </location>
</feature>
<reference evidence="2 3" key="1">
    <citation type="journal article" date="2022" name="Allergy">
        <title>Genome assembly and annotation of Periplaneta americana reveal a comprehensive cockroach allergen profile.</title>
        <authorList>
            <person name="Wang L."/>
            <person name="Xiong Q."/>
            <person name="Saelim N."/>
            <person name="Wang L."/>
            <person name="Nong W."/>
            <person name="Wan A.T."/>
            <person name="Shi M."/>
            <person name="Liu X."/>
            <person name="Cao Q."/>
            <person name="Hui J.H.L."/>
            <person name="Sookrung N."/>
            <person name="Leung T.F."/>
            <person name="Tungtrongchitr A."/>
            <person name="Tsui S.K.W."/>
        </authorList>
    </citation>
    <scope>NUCLEOTIDE SEQUENCE [LARGE SCALE GENOMIC DNA]</scope>
    <source>
        <strain evidence="2">PWHHKU_190912</strain>
    </source>
</reference>
<sequence>MDLGKVGYDARDRINLAGDTDRWRAYLWLRAVLTTQPERSAKKKKKKKRMMMMINDDDGGGGGGGGGGGTVKCEVDLSASTLVFLSTS</sequence>
<dbReference type="EMBL" id="JAJSOF020000015">
    <property type="protein sequence ID" value="KAJ4441452.1"/>
    <property type="molecule type" value="Genomic_DNA"/>
</dbReference>
<keyword evidence="3" id="KW-1185">Reference proteome</keyword>
<organism evidence="2 3">
    <name type="scientific">Periplaneta americana</name>
    <name type="common">American cockroach</name>
    <name type="synonym">Blatta americana</name>
    <dbReference type="NCBI Taxonomy" id="6978"/>
    <lineage>
        <taxon>Eukaryota</taxon>
        <taxon>Metazoa</taxon>
        <taxon>Ecdysozoa</taxon>
        <taxon>Arthropoda</taxon>
        <taxon>Hexapoda</taxon>
        <taxon>Insecta</taxon>
        <taxon>Pterygota</taxon>
        <taxon>Neoptera</taxon>
        <taxon>Polyneoptera</taxon>
        <taxon>Dictyoptera</taxon>
        <taxon>Blattodea</taxon>
        <taxon>Blattoidea</taxon>
        <taxon>Blattidae</taxon>
        <taxon>Blattinae</taxon>
        <taxon>Periplaneta</taxon>
    </lineage>
</organism>
<dbReference type="Proteomes" id="UP001148838">
    <property type="component" value="Unassembled WGS sequence"/>
</dbReference>
<accession>A0ABQ8T6C8</accession>
<name>A0ABQ8T6C8_PERAM</name>
<evidence type="ECO:0000256" key="1">
    <source>
        <dbReference type="SAM" id="MobiDB-lite"/>
    </source>
</evidence>
<evidence type="ECO:0000313" key="3">
    <source>
        <dbReference type="Proteomes" id="UP001148838"/>
    </source>
</evidence>
<protein>
    <submittedName>
        <fullName evidence="2">Uncharacterized protein</fullName>
    </submittedName>
</protein>
<proteinExistence type="predicted"/>